<evidence type="ECO:0000256" key="2">
    <source>
        <dbReference type="ARBA" id="ARBA00006913"/>
    </source>
</evidence>
<feature type="region of interest" description="Disordered" evidence="9">
    <location>
        <begin position="800"/>
        <end position="821"/>
    </location>
</feature>
<evidence type="ECO:0000259" key="12">
    <source>
        <dbReference type="Pfam" id="PF15539"/>
    </source>
</evidence>
<dbReference type="Pfam" id="PF15557">
    <property type="entry name" value="CAF1-p150_N"/>
    <property type="match status" value="1"/>
</dbReference>
<evidence type="ECO:0000259" key="11">
    <source>
        <dbReference type="Pfam" id="PF12253"/>
    </source>
</evidence>
<proteinExistence type="inferred from homology"/>
<dbReference type="PANTHER" id="PTHR15272">
    <property type="entry name" value="CHROMATIN ASSEMBLY FACTOR 1 SUBUNIT A CAF-1 SUBUNIT A"/>
    <property type="match status" value="1"/>
</dbReference>
<dbReference type="PANTHER" id="PTHR15272:SF0">
    <property type="entry name" value="CHROMATIN ASSEMBLY FACTOR 1 SUBUNIT A"/>
    <property type="match status" value="1"/>
</dbReference>
<keyword evidence="7" id="KW-0539">Nucleus</keyword>
<dbReference type="GO" id="GO:0006260">
    <property type="term" value="P:DNA replication"/>
    <property type="evidence" value="ECO:0007669"/>
    <property type="project" value="UniProtKB-KW"/>
</dbReference>
<accession>A0A452TQ25</accession>
<reference evidence="14" key="1">
    <citation type="submission" date="2019-03" db="UniProtKB">
        <authorList>
            <consortium name="Ensembl"/>
        </authorList>
    </citation>
    <scope>IDENTIFICATION</scope>
</reference>
<evidence type="ECO:0000256" key="7">
    <source>
        <dbReference type="ARBA" id="ARBA00023242"/>
    </source>
</evidence>
<keyword evidence="3" id="KW-0235">DNA replication</keyword>
<feature type="domain" description="Chromatin assembly factor 1 subunit p150 C-terminal" evidence="12">
    <location>
        <begin position="624"/>
        <end position="885"/>
    </location>
</feature>
<feature type="domain" description="Chromatin assembly factor 1 subunit A dimerization" evidence="11">
    <location>
        <begin position="532"/>
        <end position="588"/>
    </location>
</feature>
<dbReference type="OMA" id="DPWAQDK"/>
<dbReference type="GO" id="GO:0006334">
    <property type="term" value="P:nucleosome assembly"/>
    <property type="evidence" value="ECO:0007669"/>
    <property type="project" value="TreeGrafter"/>
</dbReference>
<dbReference type="InterPro" id="IPR029105">
    <property type="entry name" value="CAF1-p150_C2"/>
</dbReference>
<dbReference type="InterPro" id="IPR029091">
    <property type="entry name" value="CAF1_p150_N"/>
</dbReference>
<dbReference type="Pfam" id="PF15539">
    <property type="entry name" value="CAF1-p150_C2"/>
    <property type="match status" value="1"/>
</dbReference>
<dbReference type="InterPro" id="IPR022043">
    <property type="entry name" value="CAF1A_DD"/>
</dbReference>
<keyword evidence="4" id="KW-0227">DNA damage</keyword>
<evidence type="ECO:0000256" key="5">
    <source>
        <dbReference type="ARBA" id="ARBA00023186"/>
    </source>
</evidence>
<evidence type="ECO:0000259" key="10">
    <source>
        <dbReference type="Pfam" id="PF11600"/>
    </source>
</evidence>
<protein>
    <submittedName>
        <fullName evidence="14">Chromatin assembly factor 1 subunit A</fullName>
    </submittedName>
</protein>
<feature type="domain" description="Chromatin assembly factor 1 p150 subunit acidic region" evidence="10">
    <location>
        <begin position="332"/>
        <end position="452"/>
    </location>
</feature>
<keyword evidence="6" id="KW-0234">DNA repair</keyword>
<feature type="compositionally biased region" description="Basic and acidic residues" evidence="9">
    <location>
        <begin position="44"/>
        <end position="55"/>
    </location>
</feature>
<feature type="compositionally biased region" description="Low complexity" evidence="9">
    <location>
        <begin position="282"/>
        <end position="317"/>
    </location>
</feature>
<evidence type="ECO:0000313" key="14">
    <source>
        <dbReference type="Ensembl" id="ENSUMAP00000010283"/>
    </source>
</evidence>
<evidence type="ECO:0000256" key="3">
    <source>
        <dbReference type="ARBA" id="ARBA00022705"/>
    </source>
</evidence>
<evidence type="ECO:0000256" key="4">
    <source>
        <dbReference type="ARBA" id="ARBA00022763"/>
    </source>
</evidence>
<dbReference type="AlphaFoldDB" id="A0A452TQ25"/>
<dbReference type="Pfam" id="PF11600">
    <property type="entry name" value="CAF1A_acidic"/>
    <property type="match status" value="1"/>
</dbReference>
<feature type="region of interest" description="Disordered" evidence="9">
    <location>
        <begin position="250"/>
        <end position="325"/>
    </location>
</feature>
<evidence type="ECO:0000256" key="8">
    <source>
        <dbReference type="ARBA" id="ARBA00023306"/>
    </source>
</evidence>
<dbReference type="InterPro" id="IPR021644">
    <property type="entry name" value="CAF-1_p150_acidic"/>
</dbReference>
<evidence type="ECO:0000256" key="9">
    <source>
        <dbReference type="SAM" id="MobiDB-lite"/>
    </source>
</evidence>
<keyword evidence="5" id="KW-0143">Chaperone</keyword>
<evidence type="ECO:0000259" key="13">
    <source>
        <dbReference type="Pfam" id="PF15557"/>
    </source>
</evidence>
<dbReference type="GeneTree" id="ENSGT00440000034888"/>
<feature type="compositionally biased region" description="Basic and acidic residues" evidence="9">
    <location>
        <begin position="150"/>
        <end position="171"/>
    </location>
</feature>
<feature type="domain" description="Chromatin assembly factor 1 subunit p150 N-terminal" evidence="13">
    <location>
        <begin position="12"/>
        <end position="226"/>
    </location>
</feature>
<dbReference type="GO" id="GO:0033186">
    <property type="term" value="C:CAF-1 complex"/>
    <property type="evidence" value="ECO:0007669"/>
    <property type="project" value="TreeGrafter"/>
</dbReference>
<feature type="region of interest" description="Disordered" evidence="9">
    <location>
        <begin position="723"/>
        <end position="745"/>
    </location>
</feature>
<name>A0A452TQ25_URSMA</name>
<keyword evidence="8" id="KW-0131">Cell cycle</keyword>
<sequence>PTFNNLSFDTSFTAMDCKDRPAFPVKKLIQARLPFKRLNLVPKEKSEDGLDDTRSSEGTPAQSQVPDLETSLDTLENNGHMGSDIDCSPKLVNGKGPLDNFLRSRVKTNIDQSMVIIDLTEDSSDQLDGVAAHSKLDAAASPSEEAVSGVREEAGGDRGLLEASLEDKLTCPEETLSDFPCKTEEEGAGSRGAESNGDGQKGSPPSCPVLTGAPRTCSEKDPGGWSEAGGILFKGKVPVVVLQDILAAKPPQAKSPPMTPAERGLPSESEMLESGPEEDSVLSHSSRGSSSPTSSPEGQSASKKQLSSPRPSPTSTPIHRVSICPMPLKLRAEKEEKEKLKEEAKRAKEEARKKKEEEKELKEKERREKREKDEKEMGACTHTHTHTHTHTRTYTAQTRLPGTPEQHLESRIKAEKAEITRFFQKPKTPQAPKTLAGSCGKFAPFEIKEHMVLAPRFRTAFDHDLCDQLDQLLQQQSGEFSFLKDLKGRQPLRSGPTMVSNRNTNIHNSDVVIVESGKVDGVPERRKFGRMKLLQFSENHRPAYWGTWNKKTTVIHPRDPWAQDRVSTRQKCCSAKHDDDDEVGEDEDEDDGFFVPHGYLSEDEGVTEECADPENHKVRQKLKAKEWDEFLAKGKRFRVLQPVKIGCVWAADRDSGADLKVLQQFTACLLDTVPPEEEQTPQASKREKRDQQILAQLLPLLHGNVNGSKVIIREFQERCRRGLLSGDSGSPDSSSASPEDAAVPSKARLKRIISENSVYEKRPDFRMCWYVHPQVLKTFDQEHLPVPCQWSYVTMVPSATREDSGSLPATGPGQGTPVSLKRKSAGSMCITQFMKKRRHDGQVGAGDLDGFQADTEEEEEEDGDCVILDISDVGGENLSPVPATSLGPC</sequence>
<dbReference type="Pfam" id="PF12253">
    <property type="entry name" value="CAF1A_dimeriz"/>
    <property type="match status" value="1"/>
</dbReference>
<feature type="region of interest" description="Disordered" evidence="9">
    <location>
        <begin position="841"/>
        <end position="863"/>
    </location>
</feature>
<feature type="compositionally biased region" description="Acidic residues" evidence="9">
    <location>
        <begin position="854"/>
        <end position="863"/>
    </location>
</feature>
<organism evidence="14">
    <name type="scientific">Ursus maritimus</name>
    <name type="common">Polar bear</name>
    <name type="synonym">Thalarctos maritimus</name>
    <dbReference type="NCBI Taxonomy" id="29073"/>
    <lineage>
        <taxon>Eukaryota</taxon>
        <taxon>Metazoa</taxon>
        <taxon>Chordata</taxon>
        <taxon>Craniata</taxon>
        <taxon>Vertebrata</taxon>
        <taxon>Euteleostomi</taxon>
        <taxon>Mammalia</taxon>
        <taxon>Eutheria</taxon>
        <taxon>Laurasiatheria</taxon>
        <taxon>Carnivora</taxon>
        <taxon>Caniformia</taxon>
        <taxon>Ursidae</taxon>
        <taxon>Ursus</taxon>
    </lineage>
</organism>
<feature type="region of interest" description="Disordered" evidence="9">
    <location>
        <begin position="135"/>
        <end position="222"/>
    </location>
</feature>
<comment type="subcellular location">
    <subcellularLocation>
        <location evidence="1">Nucleus</location>
    </subcellularLocation>
</comment>
<feature type="region of interest" description="Disordered" evidence="9">
    <location>
        <begin position="44"/>
        <end position="68"/>
    </location>
</feature>
<dbReference type="Ensembl" id="ENSUMAT00000012272.1">
    <property type="protein sequence ID" value="ENSUMAP00000010283.1"/>
    <property type="gene ID" value="ENSUMAG00000007691.1"/>
</dbReference>
<feature type="compositionally biased region" description="Polar residues" evidence="9">
    <location>
        <begin position="56"/>
        <end position="68"/>
    </location>
</feature>
<gene>
    <name evidence="14" type="primary">CHAF1A</name>
</gene>
<dbReference type="GO" id="GO:0006281">
    <property type="term" value="P:DNA repair"/>
    <property type="evidence" value="ECO:0007669"/>
    <property type="project" value="UniProtKB-KW"/>
</dbReference>
<evidence type="ECO:0000256" key="1">
    <source>
        <dbReference type="ARBA" id="ARBA00004123"/>
    </source>
</evidence>
<feature type="region of interest" description="Disordered" evidence="9">
    <location>
        <begin position="348"/>
        <end position="377"/>
    </location>
</feature>
<comment type="similarity">
    <text evidence="2">Belongs to the CHAF1A family.</text>
</comment>
<evidence type="ECO:0000256" key="6">
    <source>
        <dbReference type="ARBA" id="ARBA00023204"/>
    </source>
</evidence>
<dbReference type="GO" id="GO:0005634">
    <property type="term" value="C:nucleus"/>
    <property type="evidence" value="ECO:0007669"/>
    <property type="project" value="UniProtKB-SubCell"/>
</dbReference>